<name>A0AA88DSJ7_FICCA</name>
<evidence type="ECO:0000313" key="1">
    <source>
        <dbReference type="EMBL" id="GMN60698.1"/>
    </source>
</evidence>
<dbReference type="AlphaFoldDB" id="A0AA88DSJ7"/>
<proteinExistence type="predicted"/>
<gene>
    <name evidence="1" type="ORF">TIFTF001_029774</name>
</gene>
<comment type="caution">
    <text evidence="1">The sequence shown here is derived from an EMBL/GenBank/DDBJ whole genome shotgun (WGS) entry which is preliminary data.</text>
</comment>
<evidence type="ECO:0000313" key="2">
    <source>
        <dbReference type="Proteomes" id="UP001187192"/>
    </source>
</evidence>
<accession>A0AA88DSJ7</accession>
<dbReference type="Proteomes" id="UP001187192">
    <property type="component" value="Unassembled WGS sequence"/>
</dbReference>
<sequence length="96" mass="10761">MGLAAPITPWLHATVSNLPTILDARLWKASTANCEIDGMVKEKLSSMMATSYLVLYRPALEFTRDVLHNDPLEHGLLNSTSRMDFGEEFYAKMMAL</sequence>
<organism evidence="1 2">
    <name type="scientific">Ficus carica</name>
    <name type="common">Common fig</name>
    <dbReference type="NCBI Taxonomy" id="3494"/>
    <lineage>
        <taxon>Eukaryota</taxon>
        <taxon>Viridiplantae</taxon>
        <taxon>Streptophyta</taxon>
        <taxon>Embryophyta</taxon>
        <taxon>Tracheophyta</taxon>
        <taxon>Spermatophyta</taxon>
        <taxon>Magnoliopsida</taxon>
        <taxon>eudicotyledons</taxon>
        <taxon>Gunneridae</taxon>
        <taxon>Pentapetalae</taxon>
        <taxon>rosids</taxon>
        <taxon>fabids</taxon>
        <taxon>Rosales</taxon>
        <taxon>Moraceae</taxon>
        <taxon>Ficeae</taxon>
        <taxon>Ficus</taxon>
    </lineage>
</organism>
<keyword evidence="2" id="KW-1185">Reference proteome</keyword>
<protein>
    <submittedName>
        <fullName evidence="1">Uncharacterized protein</fullName>
    </submittedName>
</protein>
<reference evidence="1" key="1">
    <citation type="submission" date="2023-07" db="EMBL/GenBank/DDBJ databases">
        <title>draft genome sequence of fig (Ficus carica).</title>
        <authorList>
            <person name="Takahashi T."/>
            <person name="Nishimura K."/>
        </authorList>
    </citation>
    <scope>NUCLEOTIDE SEQUENCE</scope>
</reference>
<dbReference type="EMBL" id="BTGU01000101">
    <property type="protein sequence ID" value="GMN60698.1"/>
    <property type="molecule type" value="Genomic_DNA"/>
</dbReference>